<gene>
    <name evidence="2" type="ORF">IAB16_02065</name>
</gene>
<dbReference type="EMBL" id="JADINF010000051">
    <property type="protein sequence ID" value="MBO8423799.1"/>
    <property type="molecule type" value="Genomic_DNA"/>
</dbReference>
<dbReference type="Gene3D" id="3.30.1330.80">
    <property type="entry name" value="Hypothetical protein, similar to alpha- acetolactate decarboxylase, domain 2"/>
    <property type="match status" value="1"/>
</dbReference>
<proteinExistence type="predicted"/>
<dbReference type="InterPro" id="IPR025707">
    <property type="entry name" value="DNA_bp_PD1"/>
</dbReference>
<evidence type="ECO:0000313" key="3">
    <source>
        <dbReference type="Proteomes" id="UP000727857"/>
    </source>
</evidence>
<dbReference type="PANTHER" id="PTHR34988">
    <property type="entry name" value="PROTEIN, PUTATIVE-RELATED"/>
    <property type="match status" value="1"/>
</dbReference>
<comment type="caution">
    <text evidence="2">The sequence shown here is derived from an EMBL/GenBank/DDBJ whole genome shotgun (WGS) entry which is preliminary data.</text>
</comment>
<dbReference type="SUPFAM" id="SSF117856">
    <property type="entry name" value="AF0104/ALDC/Ptd012-like"/>
    <property type="match status" value="1"/>
</dbReference>
<dbReference type="PANTHER" id="PTHR34988:SF1">
    <property type="entry name" value="DNA-BINDING PROTEIN"/>
    <property type="match status" value="1"/>
</dbReference>
<evidence type="ECO:0000259" key="1">
    <source>
        <dbReference type="PROSITE" id="PS51742"/>
    </source>
</evidence>
<dbReference type="Pfam" id="PF03479">
    <property type="entry name" value="PCC"/>
    <property type="match status" value="1"/>
</dbReference>
<reference evidence="2" key="1">
    <citation type="submission" date="2020-10" db="EMBL/GenBank/DDBJ databases">
        <authorList>
            <person name="Gilroy R."/>
        </authorList>
    </citation>
    <scope>NUCLEOTIDE SEQUENCE</scope>
    <source>
        <strain evidence="2">517</strain>
    </source>
</reference>
<reference evidence="2" key="2">
    <citation type="journal article" date="2021" name="PeerJ">
        <title>Extensive microbial diversity within the chicken gut microbiome revealed by metagenomics and culture.</title>
        <authorList>
            <person name="Gilroy R."/>
            <person name="Ravi A."/>
            <person name="Getino M."/>
            <person name="Pursley I."/>
            <person name="Horton D.L."/>
            <person name="Alikhan N.F."/>
            <person name="Baker D."/>
            <person name="Gharbi K."/>
            <person name="Hall N."/>
            <person name="Watson M."/>
            <person name="Adriaenssens E.M."/>
            <person name="Foster-Nyarko E."/>
            <person name="Jarju S."/>
            <person name="Secka A."/>
            <person name="Antonio M."/>
            <person name="Oren A."/>
            <person name="Chaudhuri R.R."/>
            <person name="La Ragione R."/>
            <person name="Hildebrand F."/>
            <person name="Pallen M.J."/>
        </authorList>
    </citation>
    <scope>NUCLEOTIDE SEQUENCE</scope>
    <source>
        <strain evidence="2">517</strain>
    </source>
</reference>
<feature type="domain" description="PPC" evidence="1">
    <location>
        <begin position="4"/>
        <end position="140"/>
    </location>
</feature>
<protein>
    <submittedName>
        <fullName evidence="2">DNA-binding protein</fullName>
    </submittedName>
</protein>
<evidence type="ECO:0000313" key="2">
    <source>
        <dbReference type="EMBL" id="MBO8423799.1"/>
    </source>
</evidence>
<dbReference type="CDD" id="cd11378">
    <property type="entry name" value="DUF296"/>
    <property type="match status" value="1"/>
</dbReference>
<dbReference type="PROSITE" id="PS51742">
    <property type="entry name" value="PPC"/>
    <property type="match status" value="1"/>
</dbReference>
<dbReference type="Proteomes" id="UP000727857">
    <property type="component" value="Unassembled WGS sequence"/>
</dbReference>
<accession>A0A940DG84</accession>
<dbReference type="InterPro" id="IPR005175">
    <property type="entry name" value="PPC_dom"/>
</dbReference>
<dbReference type="AlphaFoldDB" id="A0A940DG84"/>
<dbReference type="GO" id="GO:0003677">
    <property type="term" value="F:DNA binding"/>
    <property type="evidence" value="ECO:0007669"/>
    <property type="project" value="UniProtKB-KW"/>
</dbReference>
<keyword evidence="2" id="KW-0238">DNA-binding</keyword>
<dbReference type="PIRSF" id="PIRSF016702">
    <property type="entry name" value="DNA_bp_PD1"/>
    <property type="match status" value="1"/>
</dbReference>
<sequence length="141" mass="15138">MEYVRKGGVIALRLVKGEEIVASLTTVAARESVSAACVSGIGAVGRATIGVLRTSDKRYVKRELEEDMEIASLTGNISVGADGKPYLHLHVVLGGIENVYAGHLNEAYVSATAEIFITLFEAGIGRFYDDETGLNLMKFED</sequence>
<organism evidence="2 3">
    <name type="scientific">Candidatus Stercoripulliclostridium pullicola</name>
    <dbReference type="NCBI Taxonomy" id="2840953"/>
    <lineage>
        <taxon>Bacteria</taxon>
        <taxon>Bacillati</taxon>
        <taxon>Bacillota</taxon>
        <taxon>Clostridia</taxon>
        <taxon>Eubacteriales</taxon>
        <taxon>Candidatus Stercoripulliclostridium</taxon>
    </lineage>
</organism>
<name>A0A940DG84_9FIRM</name>